<dbReference type="PANTHER" id="PTHR11118:SF1">
    <property type="entry name" value="RNA-SPLICING LIGASE RTCB HOMOLOG"/>
    <property type="match status" value="1"/>
</dbReference>
<evidence type="ECO:0000256" key="3">
    <source>
        <dbReference type="ARBA" id="ARBA00022741"/>
    </source>
</evidence>
<evidence type="ECO:0000256" key="7">
    <source>
        <dbReference type="ARBA" id="ARBA00047746"/>
    </source>
</evidence>
<dbReference type="SUPFAM" id="SSF103365">
    <property type="entry name" value="Hypothetical protein PH1602"/>
    <property type="match status" value="1"/>
</dbReference>
<evidence type="ECO:0000256" key="6">
    <source>
        <dbReference type="ARBA" id="ARBA00023211"/>
    </source>
</evidence>
<dbReference type="Pfam" id="PF01139">
    <property type="entry name" value="RtcB"/>
    <property type="match status" value="1"/>
</dbReference>
<keyword evidence="3" id="KW-0547">Nucleotide-binding</keyword>
<gene>
    <name evidence="8" type="primary">rtcB</name>
    <name evidence="9" type="ORF">AB5S05_05100</name>
</gene>
<evidence type="ECO:0000256" key="1">
    <source>
        <dbReference type="ARBA" id="ARBA00022598"/>
    </source>
</evidence>
<dbReference type="InterPro" id="IPR036025">
    <property type="entry name" value="RtcB-like_sf"/>
</dbReference>
<dbReference type="Proteomes" id="UP001560296">
    <property type="component" value="Unassembled WGS sequence"/>
</dbReference>
<keyword evidence="5" id="KW-0342">GTP-binding</keyword>
<evidence type="ECO:0000256" key="4">
    <source>
        <dbReference type="ARBA" id="ARBA00022800"/>
    </source>
</evidence>
<sequence length="476" mass="50557">MDMHRLEALNDYSWRIPRQGAMRVPAVIFASGALIEAMDDKVCEQASRVAALPGIVEAVYVMPDAHWGYGFPIGGVAAFDAEAGGVVSAGGVGFDISCGVRMLHTGLVADDILGVQPALADALFRDIPAGVGSHGVLRLGAKAMEAMLRGGARWAVEQGFGTPEDLPFIEEHGCLDGADPAAVSVQAKRRQRDEMGTLGSGNHYLEVQRVVQIFDNDLAQAFGVHLGDIKLSIHCGSRGLGHQIGTEFLRRMAVAAADFGIHLADRELACAPIAADLGQEYLGAMRAAGNCALANRQIITSLARETFARVLPKARLSLLFDVSHNTCKRETHSVDGRPRQLYVHRKGATRAFGPGHPSLPPVYRAAGQPVMIGGTMGTASYLLAGTVMGMARAFGSACHGAGRAMSRRQAARLWSGERLRDELAARGVLIRSPSWRGVAEEAPAAYKDVDAVAEAAERAGLAQRVARLQPMVCIKG</sequence>
<evidence type="ECO:0000313" key="9">
    <source>
        <dbReference type="EMBL" id="MEX6501433.1"/>
    </source>
</evidence>
<comment type="subunit">
    <text evidence="8">Monomer.</text>
</comment>
<keyword evidence="6 8" id="KW-0464">Manganese</keyword>
<name>A0ABV3YQ37_9PSED</name>
<keyword evidence="1 8" id="KW-0436">Ligase</keyword>
<dbReference type="EMBL" id="JBFTEG010000003">
    <property type="protein sequence ID" value="MEX6501433.1"/>
    <property type="molecule type" value="Genomic_DNA"/>
</dbReference>
<reference evidence="9 10" key="1">
    <citation type="submission" date="2024-07" db="EMBL/GenBank/DDBJ databases">
        <authorList>
            <person name="Li M."/>
        </authorList>
    </citation>
    <scope>NUCLEOTIDE SEQUENCE [LARGE SCALE GENOMIC DNA]</scope>
    <source>
        <strain evidence="9 10">25A3E</strain>
    </source>
</reference>
<accession>A0ABV3YQ37</accession>
<dbReference type="GO" id="GO:0170057">
    <property type="term" value="F:RNA ligase (GTP) activity"/>
    <property type="evidence" value="ECO:0007669"/>
    <property type="project" value="UniProtKB-EC"/>
</dbReference>
<dbReference type="InterPro" id="IPR001233">
    <property type="entry name" value="RtcB"/>
</dbReference>
<keyword evidence="2 8" id="KW-0479">Metal-binding</keyword>
<evidence type="ECO:0000256" key="2">
    <source>
        <dbReference type="ARBA" id="ARBA00022723"/>
    </source>
</evidence>
<organism evidence="9 10">
    <name type="scientific">Pseudomonas zhanjiangensis</name>
    <dbReference type="NCBI Taxonomy" id="3239015"/>
    <lineage>
        <taxon>Bacteria</taxon>
        <taxon>Pseudomonadati</taxon>
        <taxon>Pseudomonadota</taxon>
        <taxon>Gammaproteobacteria</taxon>
        <taxon>Pseudomonadales</taxon>
        <taxon>Pseudomonadaceae</taxon>
        <taxon>Pseudomonas</taxon>
    </lineage>
</organism>
<comment type="cofactor">
    <cofactor evidence="8">
        <name>Mn(2+)</name>
        <dbReference type="ChEBI" id="CHEBI:29035"/>
    </cofactor>
    <text evidence="8">Binds 2 manganese ions per subunit.</text>
</comment>
<comment type="similarity">
    <text evidence="8">Belongs to the RtcB family.</text>
</comment>
<comment type="catalytic activity">
    <reaction evidence="7">
        <text>a 3'-end 3'-phospho-ribonucleotide-RNA + a 5'-end dephospho-ribonucleoside-RNA + GTP = a ribonucleotidyl-ribonucleotide-RNA + GMP + diphosphate</text>
        <dbReference type="Rhea" id="RHEA:68076"/>
        <dbReference type="Rhea" id="RHEA-COMP:10463"/>
        <dbReference type="Rhea" id="RHEA-COMP:13936"/>
        <dbReference type="Rhea" id="RHEA-COMP:17355"/>
        <dbReference type="ChEBI" id="CHEBI:33019"/>
        <dbReference type="ChEBI" id="CHEBI:37565"/>
        <dbReference type="ChEBI" id="CHEBI:58115"/>
        <dbReference type="ChEBI" id="CHEBI:83062"/>
        <dbReference type="ChEBI" id="CHEBI:138284"/>
        <dbReference type="ChEBI" id="CHEBI:173118"/>
        <dbReference type="EC" id="6.5.1.8"/>
    </reaction>
</comment>
<dbReference type="Gene3D" id="3.90.1860.10">
    <property type="entry name" value="tRNA-splicing ligase RtcB"/>
    <property type="match status" value="1"/>
</dbReference>
<protein>
    <recommendedName>
        <fullName evidence="8">tRNA-splicing ligase RtcB</fullName>
        <ecNumber evidence="8">6.5.1.-</ecNumber>
    </recommendedName>
</protein>
<keyword evidence="4" id="KW-0692">RNA repair</keyword>
<dbReference type="RefSeq" id="WP_369286405.1">
    <property type="nucleotide sequence ID" value="NZ_JBFTEG010000003.1"/>
</dbReference>
<comment type="caution">
    <text evidence="9">The sequence shown here is derived from an EMBL/GenBank/DDBJ whole genome shotgun (WGS) entry which is preliminary data.</text>
</comment>
<evidence type="ECO:0000256" key="8">
    <source>
        <dbReference type="RuleBase" id="RU371113"/>
    </source>
</evidence>
<keyword evidence="10" id="KW-1185">Reference proteome</keyword>
<proteinExistence type="inferred from homology"/>
<evidence type="ECO:0000313" key="10">
    <source>
        <dbReference type="Proteomes" id="UP001560296"/>
    </source>
</evidence>
<dbReference type="PANTHER" id="PTHR11118">
    <property type="entry name" value="RNA-SPLICING LIGASE RTCB HOMOLOG"/>
    <property type="match status" value="1"/>
</dbReference>
<evidence type="ECO:0000256" key="5">
    <source>
        <dbReference type="ARBA" id="ARBA00023134"/>
    </source>
</evidence>
<dbReference type="EC" id="6.5.1.-" evidence="8"/>